<reference evidence="3" key="2">
    <citation type="submission" date="2021-04" db="EMBL/GenBank/DDBJ databases">
        <authorList>
            <person name="Gilroy R."/>
        </authorList>
    </citation>
    <scope>NUCLEOTIDE SEQUENCE</scope>
    <source>
        <strain evidence="3">CHK187-5294</strain>
    </source>
</reference>
<keyword evidence="2" id="KW-0812">Transmembrane</keyword>
<gene>
    <name evidence="3" type="ORF">H9727_00335</name>
</gene>
<comment type="caution">
    <text evidence="3">The sequence shown here is derived from an EMBL/GenBank/DDBJ whole genome shotgun (WGS) entry which is preliminary data.</text>
</comment>
<evidence type="ECO:0000313" key="3">
    <source>
        <dbReference type="EMBL" id="HIZ02713.1"/>
    </source>
</evidence>
<feature type="transmembrane region" description="Helical" evidence="2">
    <location>
        <begin position="27"/>
        <end position="46"/>
    </location>
</feature>
<sequence>MKGLKLLLAAIAVGILGVVCALFDGLALALAAAGISVVLIFAGFLVREEGERKQTDRPSGELSQPPYRQSGETSEQDTKEKREE</sequence>
<feature type="region of interest" description="Disordered" evidence="1">
    <location>
        <begin position="51"/>
        <end position="84"/>
    </location>
</feature>
<evidence type="ECO:0000313" key="4">
    <source>
        <dbReference type="Proteomes" id="UP000824132"/>
    </source>
</evidence>
<reference evidence="3" key="1">
    <citation type="journal article" date="2021" name="PeerJ">
        <title>Extensive microbial diversity within the chicken gut microbiome revealed by metagenomics and culture.</title>
        <authorList>
            <person name="Gilroy R."/>
            <person name="Ravi A."/>
            <person name="Getino M."/>
            <person name="Pursley I."/>
            <person name="Horton D.L."/>
            <person name="Alikhan N.F."/>
            <person name="Baker D."/>
            <person name="Gharbi K."/>
            <person name="Hall N."/>
            <person name="Watson M."/>
            <person name="Adriaenssens E.M."/>
            <person name="Foster-Nyarko E."/>
            <person name="Jarju S."/>
            <person name="Secka A."/>
            <person name="Antonio M."/>
            <person name="Oren A."/>
            <person name="Chaudhuri R.R."/>
            <person name="La Ragione R."/>
            <person name="Hildebrand F."/>
            <person name="Pallen M.J."/>
        </authorList>
    </citation>
    <scope>NUCLEOTIDE SEQUENCE</scope>
    <source>
        <strain evidence="3">CHK187-5294</strain>
    </source>
</reference>
<proteinExistence type="predicted"/>
<dbReference type="EMBL" id="DXCL01000002">
    <property type="protein sequence ID" value="HIZ02713.1"/>
    <property type="molecule type" value="Genomic_DNA"/>
</dbReference>
<dbReference type="Proteomes" id="UP000824132">
    <property type="component" value="Unassembled WGS sequence"/>
</dbReference>
<evidence type="ECO:0000256" key="1">
    <source>
        <dbReference type="SAM" id="MobiDB-lite"/>
    </source>
</evidence>
<keyword evidence="2" id="KW-0472">Membrane</keyword>
<organism evidence="3 4">
    <name type="scientific">Candidatus Borkfalkia avistercoris</name>
    <dbReference type="NCBI Taxonomy" id="2838504"/>
    <lineage>
        <taxon>Bacteria</taxon>
        <taxon>Bacillati</taxon>
        <taxon>Bacillota</taxon>
        <taxon>Clostridia</taxon>
        <taxon>Christensenellales</taxon>
        <taxon>Christensenellaceae</taxon>
        <taxon>Candidatus Borkfalkia</taxon>
    </lineage>
</organism>
<keyword evidence="2" id="KW-1133">Transmembrane helix</keyword>
<name>A0A9D2A5M9_9FIRM</name>
<accession>A0A9D2A5M9</accession>
<evidence type="ECO:0000256" key="2">
    <source>
        <dbReference type="SAM" id="Phobius"/>
    </source>
</evidence>
<dbReference type="AlphaFoldDB" id="A0A9D2A5M9"/>
<protein>
    <submittedName>
        <fullName evidence="3">Uncharacterized protein</fullName>
    </submittedName>
</protein>